<gene>
    <name evidence="3" type="ORF">EW146_g6727</name>
</gene>
<dbReference type="AlphaFoldDB" id="A0A4S4LMQ3"/>
<sequence>MSNGVATPHDSVVDKTDPSLTPAEDDNDDDTEEVAEVVASGPSLTWIPCDCRLIGIHLFLLFGGGYPWGLGEGKKKKKKKKSKRKKAEQSDPPRVGLSKIFPDGNFPEGEIEEYRDECVVFP</sequence>
<feature type="region of interest" description="Disordered" evidence="1">
    <location>
        <begin position="1"/>
        <end position="36"/>
    </location>
</feature>
<dbReference type="EMBL" id="SGPL01000349">
    <property type="protein sequence ID" value="THH13494.1"/>
    <property type="molecule type" value="Genomic_DNA"/>
</dbReference>
<keyword evidence="4" id="KW-1185">Reference proteome</keyword>
<feature type="compositionally biased region" description="Acidic residues" evidence="1">
    <location>
        <begin position="23"/>
        <end position="35"/>
    </location>
</feature>
<keyword evidence="2" id="KW-1133">Transmembrane helix</keyword>
<name>A0A4S4LMQ3_9AGAM</name>
<evidence type="ECO:0000256" key="2">
    <source>
        <dbReference type="SAM" id="Phobius"/>
    </source>
</evidence>
<accession>A0A4S4LMQ3</accession>
<organism evidence="3 4">
    <name type="scientific">Bondarzewia mesenterica</name>
    <dbReference type="NCBI Taxonomy" id="1095465"/>
    <lineage>
        <taxon>Eukaryota</taxon>
        <taxon>Fungi</taxon>
        <taxon>Dikarya</taxon>
        <taxon>Basidiomycota</taxon>
        <taxon>Agaricomycotina</taxon>
        <taxon>Agaricomycetes</taxon>
        <taxon>Russulales</taxon>
        <taxon>Bondarzewiaceae</taxon>
        <taxon>Bondarzewia</taxon>
    </lineage>
</organism>
<feature type="compositionally biased region" description="Basic residues" evidence="1">
    <location>
        <begin position="74"/>
        <end position="86"/>
    </location>
</feature>
<evidence type="ECO:0000313" key="4">
    <source>
        <dbReference type="Proteomes" id="UP000310158"/>
    </source>
</evidence>
<evidence type="ECO:0000313" key="3">
    <source>
        <dbReference type="EMBL" id="THH13494.1"/>
    </source>
</evidence>
<evidence type="ECO:0000256" key="1">
    <source>
        <dbReference type="SAM" id="MobiDB-lite"/>
    </source>
</evidence>
<dbReference type="OrthoDB" id="3008364at2759"/>
<reference evidence="3 4" key="1">
    <citation type="submission" date="2019-02" db="EMBL/GenBank/DDBJ databases">
        <title>Genome sequencing of the rare red list fungi Bondarzewia mesenterica.</title>
        <authorList>
            <person name="Buettner E."/>
            <person name="Kellner H."/>
        </authorList>
    </citation>
    <scope>NUCLEOTIDE SEQUENCE [LARGE SCALE GENOMIC DNA]</scope>
    <source>
        <strain evidence="3 4">DSM 108281</strain>
    </source>
</reference>
<dbReference type="Proteomes" id="UP000310158">
    <property type="component" value="Unassembled WGS sequence"/>
</dbReference>
<proteinExistence type="predicted"/>
<protein>
    <submittedName>
        <fullName evidence="3">Uncharacterized protein</fullName>
    </submittedName>
</protein>
<feature type="transmembrane region" description="Helical" evidence="2">
    <location>
        <begin position="53"/>
        <end position="71"/>
    </location>
</feature>
<keyword evidence="2" id="KW-0812">Transmembrane</keyword>
<keyword evidence="2" id="KW-0472">Membrane</keyword>
<comment type="caution">
    <text evidence="3">The sequence shown here is derived from an EMBL/GenBank/DDBJ whole genome shotgun (WGS) entry which is preliminary data.</text>
</comment>
<feature type="region of interest" description="Disordered" evidence="1">
    <location>
        <begin position="67"/>
        <end position="108"/>
    </location>
</feature>